<organism evidence="1 2">
    <name type="scientific">Panagrolaimus sp. PS1159</name>
    <dbReference type="NCBI Taxonomy" id="55785"/>
    <lineage>
        <taxon>Eukaryota</taxon>
        <taxon>Metazoa</taxon>
        <taxon>Ecdysozoa</taxon>
        <taxon>Nematoda</taxon>
        <taxon>Chromadorea</taxon>
        <taxon>Rhabditida</taxon>
        <taxon>Tylenchina</taxon>
        <taxon>Panagrolaimomorpha</taxon>
        <taxon>Panagrolaimoidea</taxon>
        <taxon>Panagrolaimidae</taxon>
        <taxon>Panagrolaimus</taxon>
    </lineage>
</organism>
<sequence>MSDNYEGKKEFWNKSSKYNLCLNSVTFKTEEKSENIWKSSSNATNTNNSTLSLYIETYENSRNAGTINRKQNAVSTQKIENTKNFFNISNFNVQNPFEFSRQQKGKTSESEVSQFKSSQHLLNSKSTFENNVSDAVMESLNIQTQQVFAGISHIRNSLTWTNNNKFFAFATLSDICMAKAECLENYASNSIIKTLPLNKKPACLAFTKSKSLTKKDVLLVIDGDGRLLEYDVVQGDEEDEINIELIEIGEKSEYPSDFCMGHVFNDSSIISFWCRRNILFCRKRGDSQLYQYKFKADVKCFDSLIYNNSLFCVVGCVNGNVHFFETKLNDLSYFALIGLLTPFLIPVLNVALQALNDVFICIFNHATKVTAVRWEQVQQKPSSNTILKIQRELHFADKIWYMSTDSVISDFTTDIATLKFDSTGTQLLIVTNDRDFGVYKFQEDPENKGEYTWQNLARGGEAKERPFGYCGGSFTASGNRILIYTTKGGFMLFDLIHQSEDFYLAVEAPPPITGHTSAISCGEWDPTGNIFFTSGTRSREIHIIASLKDGTFAQIARPESHQYDIQCLTPLSGLTMIVGSDELPFRIYKASANYCTSLEALTGISANELKKCESELPTVPFFKQPVLGVLNIAANDTEENEDHIDAETVFEKRPTTNQLLRFTYWEVAESLYGHANSASAVCTDAEAKWIATSCHATSPDDAVILIRKVNDWNIHNRLYAHSLTVTKLSFSPNSKYLLSVSRDRSFSIFDVDNELNWTLKNHVAGAHTRMILACSWTPDSNFFVTGGRDSLLSVWPLNSQGVNSRIIAEKLSSPIMALDIIQTKNNWLLAAGLGNGEIHIFLLSHIAEALKLISLGMLQSSNAFSLAVTTLKFRPTTSQIIKDNTYNLAAGSESGIIKVFSIQPQIDC</sequence>
<evidence type="ECO:0000313" key="2">
    <source>
        <dbReference type="WBParaSite" id="PS1159_v2.g12569.t2"/>
    </source>
</evidence>
<name>A0AC35F2R6_9BILA</name>
<protein>
    <submittedName>
        <fullName evidence="2">Elongator complex protein 2</fullName>
    </submittedName>
</protein>
<dbReference type="WBParaSite" id="PS1159_v2.g12569.t2">
    <property type="protein sequence ID" value="PS1159_v2.g12569.t2"/>
    <property type="gene ID" value="PS1159_v2.g12569"/>
</dbReference>
<proteinExistence type="predicted"/>
<dbReference type="Proteomes" id="UP000887580">
    <property type="component" value="Unplaced"/>
</dbReference>
<evidence type="ECO:0000313" key="1">
    <source>
        <dbReference type="Proteomes" id="UP000887580"/>
    </source>
</evidence>
<accession>A0AC35F2R6</accession>
<reference evidence="2" key="1">
    <citation type="submission" date="2022-11" db="UniProtKB">
        <authorList>
            <consortium name="WormBaseParasite"/>
        </authorList>
    </citation>
    <scope>IDENTIFICATION</scope>
</reference>